<evidence type="ECO:0000313" key="3">
    <source>
        <dbReference type="EMBL" id="TFB24332.1"/>
    </source>
</evidence>
<dbReference type="PANTHER" id="PTHR41248:SF1">
    <property type="entry name" value="NORD PROTEIN"/>
    <property type="match status" value="1"/>
</dbReference>
<dbReference type="CDD" id="cd01454">
    <property type="entry name" value="vWA_norD_type"/>
    <property type="match status" value="1"/>
</dbReference>
<organism evidence="3 4">
    <name type="scientific">Filobacillus milosensis</name>
    <dbReference type="NCBI Taxonomy" id="94137"/>
    <lineage>
        <taxon>Bacteria</taxon>
        <taxon>Bacillati</taxon>
        <taxon>Bacillota</taxon>
        <taxon>Bacilli</taxon>
        <taxon>Bacillales</taxon>
        <taxon>Bacillaceae</taxon>
        <taxon>Filobacillus</taxon>
    </lineage>
</organism>
<evidence type="ECO:0000259" key="2">
    <source>
        <dbReference type="SMART" id="SM00327"/>
    </source>
</evidence>
<feature type="compositionally biased region" description="Acidic residues" evidence="1">
    <location>
        <begin position="325"/>
        <end position="334"/>
    </location>
</feature>
<reference evidence="3 4" key="1">
    <citation type="submission" date="2019-03" db="EMBL/GenBank/DDBJ databases">
        <authorList>
            <person name="He R.-H."/>
        </authorList>
    </citation>
    <scope>NUCLEOTIDE SEQUENCE [LARGE SCALE GENOMIC DNA]</scope>
    <source>
        <strain evidence="4">SH 714</strain>
    </source>
</reference>
<dbReference type="SMART" id="SM00327">
    <property type="entry name" value="VWA"/>
    <property type="match status" value="1"/>
</dbReference>
<dbReference type="RefSeq" id="WP_134338690.1">
    <property type="nucleotide sequence ID" value="NZ_SOPW01000002.1"/>
</dbReference>
<gene>
    <name evidence="3" type="ORF">E3U55_02190</name>
</gene>
<protein>
    <submittedName>
        <fullName evidence="3">VWA domain-containing protein</fullName>
    </submittedName>
</protein>
<dbReference type="Gene3D" id="3.40.50.410">
    <property type="entry name" value="von Willebrand factor, type A domain"/>
    <property type="match status" value="1"/>
</dbReference>
<name>A0A4Y8ITE0_9BACI</name>
<dbReference type="AlphaFoldDB" id="A0A4Y8ITE0"/>
<dbReference type="InterPro" id="IPR002035">
    <property type="entry name" value="VWF_A"/>
</dbReference>
<dbReference type="InterPro" id="IPR051928">
    <property type="entry name" value="NorD/CobT"/>
</dbReference>
<evidence type="ECO:0000256" key="1">
    <source>
        <dbReference type="SAM" id="MobiDB-lite"/>
    </source>
</evidence>
<dbReference type="InterPro" id="IPR036465">
    <property type="entry name" value="vWFA_dom_sf"/>
</dbReference>
<feature type="region of interest" description="Disordered" evidence="1">
    <location>
        <begin position="297"/>
        <end position="367"/>
    </location>
</feature>
<dbReference type="SUPFAM" id="SSF53300">
    <property type="entry name" value="vWA-like"/>
    <property type="match status" value="1"/>
</dbReference>
<proteinExistence type="predicted"/>
<feature type="compositionally biased region" description="Basic and acidic residues" evidence="1">
    <location>
        <begin position="335"/>
        <end position="367"/>
    </location>
</feature>
<keyword evidence="4" id="KW-1185">Reference proteome</keyword>
<dbReference type="OrthoDB" id="2370292at2"/>
<accession>A0A4Y8ITE0</accession>
<evidence type="ECO:0000313" key="4">
    <source>
        <dbReference type="Proteomes" id="UP000297975"/>
    </source>
</evidence>
<feature type="domain" description="VWFA" evidence="2">
    <location>
        <begin position="441"/>
        <end position="625"/>
    </location>
</feature>
<dbReference type="Proteomes" id="UP000297975">
    <property type="component" value="Unassembled WGS sequence"/>
</dbReference>
<sequence>MIKFNNSVIDAKLFAELQDMATVLSKVPDLEFDYQFGHYIHVDERKISASHFWDHYETSERIAGYKTDVLLRALGTMRETNLEDWQNIHDWVEQSKLPNFTTELFTLLEDLRLEEKIRQSRRGTIPWFQSRSKTYTHYFKTQLDTNVTRNFPTDELFCMIYLTLTSTSPDQNFPRANRRQLNTLDQLKPLLFETFEAKTTREIVSLCMKVEQLIKENYSDAINRYFVFPVKHEGDFQNDLLFDELMRTDPLANDDQEDVDDQDEVTDEKFSTWHRENENDDRKQSFLRYELEQGTKTNILGDGARETEDGDQAMASVQGISSESSEYDYSDYENLDEKKNEQQEGEAGRYGKENLKATKHDIEPASPSLDEKELYKDFVSDVQSEKLKLKRTIDQALEHKQNAARDHLLTGRLSKRQLLPIILDEQARVFYKKDHESKEIDAVFTLLIDCSASMVNKMEETKRAAVLFHEVLKELKIPHSVIGFWEDGFESDDEEQPNYFHRVIPFEKSLDPKSGPTLMQLEPQEDNRDGYSIRIAAEELMHHQAEHQVLLVFSDGEPSAYNYSQNGIIDTHDAVLDTRKLGVDVIGVFLSDQTIDEEEAHMMKNIYGREHLLVQGLEELPDSLSFLLRKILLSTI</sequence>
<comment type="caution">
    <text evidence="3">The sequence shown here is derived from an EMBL/GenBank/DDBJ whole genome shotgun (WGS) entry which is preliminary data.</text>
</comment>
<dbReference type="PANTHER" id="PTHR41248">
    <property type="entry name" value="NORD PROTEIN"/>
    <property type="match status" value="1"/>
</dbReference>
<dbReference type="EMBL" id="SOPW01000002">
    <property type="protein sequence ID" value="TFB24332.1"/>
    <property type="molecule type" value="Genomic_DNA"/>
</dbReference>